<reference evidence="3" key="1">
    <citation type="submission" date="2022-12" db="EMBL/GenBank/DDBJ databases">
        <authorList>
            <person name="Petersen C."/>
        </authorList>
    </citation>
    <scope>NUCLEOTIDE SEQUENCE</scope>
    <source>
        <strain evidence="3">IBT 15544</strain>
    </source>
</reference>
<keyword evidence="4" id="KW-1185">Reference proteome</keyword>
<sequence length="232" mass="26046">MSYTSYSDARMSHSFHSNPRKSLRSPERELAFRKEQIATTKRSLILKPQGDARSAMSYKITDSDDTLEFTVTGRKYGDRSCREFRDSSGLPFFELHTAGLSIFSSRWYITLPGGGDVKVAKAGPQVSWNGSVMKFTFQNMAAADTKREEDKELTLSVAKYGVALSFFDIVDNDRRIAEVRESIQHNDKLNLRRSSRAQGHRPTLELTVMPGVDASLVAAIAVILSDWYFGSN</sequence>
<dbReference type="Gene3D" id="2.40.160.200">
    <property type="entry name" value="LURP1-related"/>
    <property type="match status" value="1"/>
</dbReference>
<dbReference type="InterPro" id="IPR007612">
    <property type="entry name" value="LOR"/>
</dbReference>
<dbReference type="RefSeq" id="XP_058312142.1">
    <property type="nucleotide sequence ID" value="XM_058449798.1"/>
</dbReference>
<accession>A0A9W9NAM5</accession>
<dbReference type="GeneID" id="83177099"/>
<dbReference type="InterPro" id="IPR025659">
    <property type="entry name" value="Tubby-like_C"/>
</dbReference>
<protein>
    <recommendedName>
        <fullName evidence="5">Tubby C-terminal-like domain-containing protein</fullName>
    </recommendedName>
</protein>
<evidence type="ECO:0000256" key="2">
    <source>
        <dbReference type="SAM" id="MobiDB-lite"/>
    </source>
</evidence>
<proteinExistence type="inferred from homology"/>
<evidence type="ECO:0008006" key="5">
    <source>
        <dbReference type="Google" id="ProtNLM"/>
    </source>
</evidence>
<evidence type="ECO:0000313" key="4">
    <source>
        <dbReference type="Proteomes" id="UP001150904"/>
    </source>
</evidence>
<dbReference type="OrthoDB" id="97518at2759"/>
<gene>
    <name evidence="3" type="ORF">N7498_002736</name>
</gene>
<feature type="region of interest" description="Disordered" evidence="2">
    <location>
        <begin position="1"/>
        <end position="28"/>
    </location>
</feature>
<name>A0A9W9NAM5_9EURO</name>
<organism evidence="3 4">
    <name type="scientific">Penicillium cinerascens</name>
    <dbReference type="NCBI Taxonomy" id="70096"/>
    <lineage>
        <taxon>Eukaryota</taxon>
        <taxon>Fungi</taxon>
        <taxon>Dikarya</taxon>
        <taxon>Ascomycota</taxon>
        <taxon>Pezizomycotina</taxon>
        <taxon>Eurotiomycetes</taxon>
        <taxon>Eurotiomycetidae</taxon>
        <taxon>Eurotiales</taxon>
        <taxon>Aspergillaceae</taxon>
        <taxon>Penicillium</taxon>
    </lineage>
</organism>
<dbReference type="Pfam" id="PF04525">
    <property type="entry name" value="LOR"/>
    <property type="match status" value="1"/>
</dbReference>
<dbReference type="SUPFAM" id="SSF54518">
    <property type="entry name" value="Tubby C-terminal domain-like"/>
    <property type="match status" value="1"/>
</dbReference>
<evidence type="ECO:0000256" key="1">
    <source>
        <dbReference type="ARBA" id="ARBA00005437"/>
    </source>
</evidence>
<dbReference type="EMBL" id="JAPQKR010000005">
    <property type="protein sequence ID" value="KAJ5216329.1"/>
    <property type="molecule type" value="Genomic_DNA"/>
</dbReference>
<comment type="similarity">
    <text evidence="1">Belongs to the LOR family.</text>
</comment>
<comment type="caution">
    <text evidence="3">The sequence shown here is derived from an EMBL/GenBank/DDBJ whole genome shotgun (WGS) entry which is preliminary data.</text>
</comment>
<dbReference type="Proteomes" id="UP001150904">
    <property type="component" value="Unassembled WGS sequence"/>
</dbReference>
<reference evidence="3" key="2">
    <citation type="journal article" date="2023" name="IMA Fungus">
        <title>Comparative genomic study of the Penicillium genus elucidates a diverse pangenome and 15 lateral gene transfer events.</title>
        <authorList>
            <person name="Petersen C."/>
            <person name="Sorensen T."/>
            <person name="Nielsen M.R."/>
            <person name="Sondergaard T.E."/>
            <person name="Sorensen J.L."/>
            <person name="Fitzpatrick D.A."/>
            <person name="Frisvad J.C."/>
            <person name="Nielsen K.L."/>
        </authorList>
    </citation>
    <scope>NUCLEOTIDE SEQUENCE</scope>
    <source>
        <strain evidence="3">IBT 15544</strain>
    </source>
</reference>
<dbReference type="AlphaFoldDB" id="A0A9W9NAM5"/>
<evidence type="ECO:0000313" key="3">
    <source>
        <dbReference type="EMBL" id="KAJ5216329.1"/>
    </source>
</evidence>
<dbReference type="InterPro" id="IPR038595">
    <property type="entry name" value="LOR_sf"/>
</dbReference>